<organism evidence="6 7">
    <name type="scientific">Planoprotostelium fungivorum</name>
    <dbReference type="NCBI Taxonomy" id="1890364"/>
    <lineage>
        <taxon>Eukaryota</taxon>
        <taxon>Amoebozoa</taxon>
        <taxon>Evosea</taxon>
        <taxon>Variosea</taxon>
        <taxon>Cavosteliida</taxon>
        <taxon>Cavosteliaceae</taxon>
        <taxon>Planoprotostelium</taxon>
    </lineage>
</organism>
<dbReference type="GO" id="GO:0003676">
    <property type="term" value="F:nucleic acid binding"/>
    <property type="evidence" value="ECO:0007669"/>
    <property type="project" value="InterPro"/>
</dbReference>
<dbReference type="PANTHER" id="PTHR21227">
    <property type="entry name" value="TRNA-SPLICING ENDONUCLEASE SUBUNIT SEN2"/>
    <property type="match status" value="1"/>
</dbReference>
<dbReference type="InterPro" id="IPR036167">
    <property type="entry name" value="tRNA_intron_Endo_cat-like_sf"/>
</dbReference>
<evidence type="ECO:0000259" key="5">
    <source>
        <dbReference type="Pfam" id="PF01974"/>
    </source>
</evidence>
<reference evidence="6 7" key="1">
    <citation type="journal article" date="2018" name="Genome Biol. Evol.">
        <title>Multiple Roots of Fruiting Body Formation in Amoebozoa.</title>
        <authorList>
            <person name="Hillmann F."/>
            <person name="Forbes G."/>
            <person name="Novohradska S."/>
            <person name="Ferling I."/>
            <person name="Riege K."/>
            <person name="Groth M."/>
            <person name="Westermann M."/>
            <person name="Marz M."/>
            <person name="Spaller T."/>
            <person name="Winckler T."/>
            <person name="Schaap P."/>
            <person name="Glockner G."/>
        </authorList>
    </citation>
    <scope>NUCLEOTIDE SEQUENCE [LARGE SCALE GENOMIC DNA]</scope>
    <source>
        <strain evidence="6 7">Jena</strain>
    </source>
</reference>
<evidence type="ECO:0000256" key="1">
    <source>
        <dbReference type="ARBA" id="ARBA00008078"/>
    </source>
</evidence>
<dbReference type="PANTHER" id="PTHR21227:SF0">
    <property type="entry name" value="TRNA-SPLICING ENDONUCLEASE SUBUNIT SEN2"/>
    <property type="match status" value="1"/>
</dbReference>
<dbReference type="GO" id="GO:0000213">
    <property type="term" value="F:tRNA-intron lyase activity"/>
    <property type="evidence" value="ECO:0007669"/>
    <property type="project" value="UniProtKB-EC"/>
</dbReference>
<comment type="catalytic activity">
    <reaction evidence="3">
        <text>pretRNA = a 3'-half-tRNA molecule with a 5'-OH end + a 5'-half-tRNA molecule with a 2',3'-cyclic phosphate end + an intron with a 2',3'-cyclic phosphate and a 5'-hydroxyl terminus.</text>
        <dbReference type="EC" id="4.6.1.16"/>
    </reaction>
</comment>
<dbReference type="Pfam" id="PF01974">
    <property type="entry name" value="tRNA_int_endo"/>
    <property type="match status" value="1"/>
</dbReference>
<proteinExistence type="inferred from homology"/>
<dbReference type="OrthoDB" id="10249562at2759"/>
<dbReference type="InParanoid" id="A0A2P6NM33"/>
<evidence type="ECO:0000256" key="2">
    <source>
        <dbReference type="ARBA" id="ARBA00012573"/>
    </source>
</evidence>
<sequence>MDLFESGFYGKGTLSRSRPEYQELSDELLLPQGGFHRRRVKRKRVEQDGAAVDDNANKEGVIPTEPKTVSQPEPPIIKEPPVIVQEPLQLGLEEAFFLLHDLECLIILDSNGNIMDDESCWKAFQRVQRDFLTSYSVYRYYRCNRWVPKYGIKYGVDWVLYRRGPSHMHAEKAVITQLSSTEEEDPQTSLTWLDMLTMNRVVEGVKKRLTVCCIRMPKDLHERFQEANSSGHDLLGQPQVEREPPFSLEDVQKVFITEMSLNRWEEFCRGKTHILVSCTILTSNSHEILGWDSRDGSWCLSLVSAVWFYLSLIHLLRHLTRKMSLLSNPKDASSCEVRPAMKRRVSFGHIIKDRPNMRPPTLGAAPSPSILKKSNESVRCDVKKGHVPSSNLSPVSMESQDSDLVFKQTVCTWFVAACLFLAIITAGGELAGEQLSLSMLGGLLGRPLN</sequence>
<keyword evidence="7" id="KW-1185">Reference proteome</keyword>
<accession>A0A2P6NM33</accession>
<dbReference type="GO" id="GO:0000214">
    <property type="term" value="C:tRNA-intron endonuclease complex"/>
    <property type="evidence" value="ECO:0007669"/>
    <property type="project" value="TreeGrafter"/>
</dbReference>
<gene>
    <name evidence="6" type="ORF">PROFUN_07295</name>
</gene>
<dbReference type="InterPro" id="IPR006677">
    <property type="entry name" value="tRNA_intron_Endonuc_cat-like"/>
</dbReference>
<dbReference type="InterPro" id="IPR006676">
    <property type="entry name" value="tRNA_splic"/>
</dbReference>
<dbReference type="Proteomes" id="UP000241769">
    <property type="component" value="Unassembled WGS sequence"/>
</dbReference>
<dbReference type="Gene3D" id="3.40.1350.10">
    <property type="match status" value="1"/>
</dbReference>
<evidence type="ECO:0000313" key="7">
    <source>
        <dbReference type="Proteomes" id="UP000241769"/>
    </source>
</evidence>
<feature type="region of interest" description="Disordered" evidence="4">
    <location>
        <begin position="46"/>
        <end position="76"/>
    </location>
</feature>
<comment type="similarity">
    <text evidence="1">Belongs to the tRNA-intron endonuclease family.</text>
</comment>
<dbReference type="CDD" id="cd22363">
    <property type="entry name" value="tRNA-intron_lyase_C"/>
    <property type="match status" value="1"/>
</dbReference>
<dbReference type="EMBL" id="MDYQ01000052">
    <property type="protein sequence ID" value="PRP85007.1"/>
    <property type="molecule type" value="Genomic_DNA"/>
</dbReference>
<evidence type="ECO:0000256" key="3">
    <source>
        <dbReference type="ARBA" id="ARBA00034031"/>
    </source>
</evidence>
<dbReference type="SUPFAM" id="SSF53032">
    <property type="entry name" value="tRNA-intron endonuclease catalytic domain-like"/>
    <property type="match status" value="1"/>
</dbReference>
<evidence type="ECO:0000256" key="4">
    <source>
        <dbReference type="SAM" id="MobiDB-lite"/>
    </source>
</evidence>
<name>A0A2P6NM33_9EUKA</name>
<protein>
    <recommendedName>
        <fullName evidence="2">tRNA-intron lyase</fullName>
        <ecNumber evidence="2">4.6.1.16</ecNumber>
    </recommendedName>
</protein>
<dbReference type="EC" id="4.6.1.16" evidence="2"/>
<evidence type="ECO:0000313" key="6">
    <source>
        <dbReference type="EMBL" id="PRP85007.1"/>
    </source>
</evidence>
<feature type="domain" description="tRNA intron endonuclease catalytic" evidence="5">
    <location>
        <begin position="131"/>
        <end position="215"/>
    </location>
</feature>
<dbReference type="GO" id="GO:0000379">
    <property type="term" value="P:tRNA-type intron splice site recognition and cleavage"/>
    <property type="evidence" value="ECO:0007669"/>
    <property type="project" value="TreeGrafter"/>
</dbReference>
<dbReference type="STRING" id="1890364.A0A2P6NM33"/>
<comment type="caution">
    <text evidence="6">The sequence shown here is derived from an EMBL/GenBank/DDBJ whole genome shotgun (WGS) entry which is preliminary data.</text>
</comment>
<dbReference type="GO" id="GO:0005737">
    <property type="term" value="C:cytoplasm"/>
    <property type="evidence" value="ECO:0007669"/>
    <property type="project" value="TreeGrafter"/>
</dbReference>
<dbReference type="AlphaFoldDB" id="A0A2P6NM33"/>
<dbReference type="InterPro" id="IPR011856">
    <property type="entry name" value="tRNA_endonuc-like_dom_sf"/>
</dbReference>